<name>A0ABC9B5M6_9POAL</name>
<evidence type="ECO:0000256" key="2">
    <source>
        <dbReference type="SAM" id="SignalP"/>
    </source>
</evidence>
<dbReference type="Gene3D" id="3.30.30.10">
    <property type="entry name" value="Knottin, scorpion toxin-like"/>
    <property type="match status" value="1"/>
</dbReference>
<feature type="signal peptide" evidence="2">
    <location>
        <begin position="1"/>
        <end position="28"/>
    </location>
</feature>
<dbReference type="InterPro" id="IPR036574">
    <property type="entry name" value="Scorpion_toxin-like_sf"/>
</dbReference>
<feature type="chain" id="PRO_5044751666" description="Knottins-like domain-containing protein" evidence="2">
    <location>
        <begin position="29"/>
        <end position="90"/>
    </location>
</feature>
<protein>
    <recommendedName>
        <fullName evidence="3">Knottins-like domain-containing protein</fullName>
    </recommendedName>
</protein>
<dbReference type="AlphaFoldDB" id="A0ABC9B5M6"/>
<feature type="domain" description="Knottins-like" evidence="3">
    <location>
        <begin position="37"/>
        <end position="85"/>
    </location>
</feature>
<proteinExistence type="predicted"/>
<gene>
    <name evidence="4" type="ORF">URODEC1_LOCUS61086</name>
</gene>
<dbReference type="Proteomes" id="UP001497457">
    <property type="component" value="Chromosome 24b"/>
</dbReference>
<sequence>MAPSSRKNVSAAVAVVLLLLIIITAGNAEMAAVEGAICSHMSATYLGLCWTSKGCDITCRNEDWNSYGGKCDNDFPPHCICYKKCPPWHC</sequence>
<evidence type="ECO:0000313" key="4">
    <source>
        <dbReference type="EMBL" id="CAL4992392.1"/>
    </source>
</evidence>
<evidence type="ECO:0000259" key="3">
    <source>
        <dbReference type="Pfam" id="PF00304"/>
    </source>
</evidence>
<dbReference type="Pfam" id="PF00304">
    <property type="entry name" value="Gamma-thionin"/>
    <property type="match status" value="1"/>
</dbReference>
<dbReference type="EMBL" id="OZ075134">
    <property type="protein sequence ID" value="CAL4992392.1"/>
    <property type="molecule type" value="Genomic_DNA"/>
</dbReference>
<keyword evidence="5" id="KW-1185">Reference proteome</keyword>
<keyword evidence="2" id="KW-0732">Signal</keyword>
<reference evidence="5" key="1">
    <citation type="submission" date="2024-06" db="EMBL/GenBank/DDBJ databases">
        <authorList>
            <person name="Ryan C."/>
        </authorList>
    </citation>
    <scope>NUCLEOTIDE SEQUENCE [LARGE SCALE GENOMIC DNA]</scope>
</reference>
<dbReference type="SUPFAM" id="SSF57095">
    <property type="entry name" value="Scorpion toxin-like"/>
    <property type="match status" value="1"/>
</dbReference>
<reference evidence="4 5" key="2">
    <citation type="submission" date="2024-10" db="EMBL/GenBank/DDBJ databases">
        <authorList>
            <person name="Ryan C."/>
        </authorList>
    </citation>
    <scope>NUCLEOTIDE SEQUENCE [LARGE SCALE GENOMIC DNA]</scope>
</reference>
<dbReference type="InterPro" id="IPR008176">
    <property type="entry name" value="Defensin_plant"/>
</dbReference>
<dbReference type="InterPro" id="IPR003614">
    <property type="entry name" value="Knottins"/>
</dbReference>
<organism evidence="4 5">
    <name type="scientific">Urochloa decumbens</name>
    <dbReference type="NCBI Taxonomy" id="240449"/>
    <lineage>
        <taxon>Eukaryota</taxon>
        <taxon>Viridiplantae</taxon>
        <taxon>Streptophyta</taxon>
        <taxon>Embryophyta</taxon>
        <taxon>Tracheophyta</taxon>
        <taxon>Spermatophyta</taxon>
        <taxon>Magnoliopsida</taxon>
        <taxon>Liliopsida</taxon>
        <taxon>Poales</taxon>
        <taxon>Poaceae</taxon>
        <taxon>PACMAD clade</taxon>
        <taxon>Panicoideae</taxon>
        <taxon>Panicodae</taxon>
        <taxon>Paniceae</taxon>
        <taxon>Melinidinae</taxon>
        <taxon>Urochloa</taxon>
    </lineage>
</organism>
<dbReference type="PROSITE" id="PS00940">
    <property type="entry name" value="GAMMA_THIONIN"/>
    <property type="match status" value="1"/>
</dbReference>
<evidence type="ECO:0000313" key="5">
    <source>
        <dbReference type="Proteomes" id="UP001497457"/>
    </source>
</evidence>
<evidence type="ECO:0000256" key="1">
    <source>
        <dbReference type="ARBA" id="ARBA00023157"/>
    </source>
</evidence>
<keyword evidence="1" id="KW-1015">Disulfide bond</keyword>
<accession>A0ABC9B5M6</accession>